<feature type="domain" description="SLH" evidence="6">
    <location>
        <begin position="1819"/>
        <end position="1882"/>
    </location>
</feature>
<accession>A0ABY4RTG2</accession>
<dbReference type="PANTHER" id="PTHR13817">
    <property type="entry name" value="TITIN"/>
    <property type="match status" value="1"/>
</dbReference>
<evidence type="ECO:0000256" key="3">
    <source>
        <dbReference type="ARBA" id="ARBA00022737"/>
    </source>
</evidence>
<feature type="region of interest" description="Disordered" evidence="4">
    <location>
        <begin position="1565"/>
        <end position="1594"/>
    </location>
</feature>
<evidence type="ECO:0000313" key="8">
    <source>
        <dbReference type="Proteomes" id="UP001057134"/>
    </source>
</evidence>
<dbReference type="InterPro" id="IPR013378">
    <property type="entry name" value="InlB-like_B-rpt"/>
</dbReference>
<evidence type="ECO:0000256" key="1">
    <source>
        <dbReference type="ARBA" id="ARBA00004196"/>
    </source>
</evidence>
<dbReference type="InterPro" id="IPR044060">
    <property type="entry name" value="Bacterial_rp_domain"/>
</dbReference>
<dbReference type="PROSITE" id="PS50853">
    <property type="entry name" value="FN3"/>
    <property type="match status" value="3"/>
</dbReference>
<dbReference type="Pfam" id="PF00395">
    <property type="entry name" value="SLH"/>
    <property type="match status" value="3"/>
</dbReference>
<feature type="domain" description="Fibronectin type-III" evidence="5">
    <location>
        <begin position="1482"/>
        <end position="1571"/>
    </location>
</feature>
<dbReference type="Gene3D" id="2.60.40.4270">
    <property type="entry name" value="Listeria-Bacteroides repeat domain"/>
    <property type="match status" value="11"/>
</dbReference>
<keyword evidence="3" id="KW-0677">Repeat</keyword>
<proteinExistence type="inferred from homology"/>
<dbReference type="InterPro" id="IPR036116">
    <property type="entry name" value="FN3_sf"/>
</dbReference>
<dbReference type="SUPFAM" id="SSF49373">
    <property type="entry name" value="Invasin/intimin cell-adhesion fragments"/>
    <property type="match status" value="1"/>
</dbReference>
<dbReference type="InterPro" id="IPR003344">
    <property type="entry name" value="Big_1_dom"/>
</dbReference>
<sequence>MRLHKFLLLFLGILGLLSFHFTSTVMAEIDYSGSKEGSFEVKDLKVLESKTLTEVPIGVKDLEINMVGTNDIDIRILDMDVVVDSDATEDVEKYRLIVAHDDQGKNLGYHDKSLEEQIPDSSSTGSDGTGYSKEYKGMAIEYSGYDGSNETIKIGSNGTKNITTAHLKIVATAFTAGEGKVTYNFLDYTPPASGNSMEDAIPITKALTTISLDPNTKKYYKFTPQLSDLIRIYGVVADGQGRDSDISYSFEDDNIQMGSDTSNGVLDIDLSILDYVFEPGKDYYLTFTNNTSDAQTLTLNLETYQLTADDSAIDANGMSSSTVHAKVTGFDGKPVVGKQFRLEAYGGDSVITPESGTTDSSGQIDFHVTDSTFEEVTYSLKDSDDSLYLGSPVSVVFNQRPTAVTEPASAIASTSAVLNGNVDDQGAETTVSFDYGTTMSYGSTAAATTGGTVAAGAGGTPVAVTLQGLMPETTYHYRVIATNSSGTRQGTDQTFTTGAAVTMYAVTYAAGDHGTISSTSESVAQGEHPAGVPAVTPADGYSFAGWSSDGGATLLSGSDVAATTVNGDITYTARYTPISYTVSFNTGGGSEVTAQQVNYNGHATEPVAAPTKEGYTFGGWYTDDAYGTAFDFANTAIKGSTTVYAKWTINSYTVSFNTAGGSEVTARQVNYNGHASEPATAPTKEGYAFGGWYTDDAYGTAFDFTNTAIKGNTTVYAKWIINGYTVSFNTDGGTEVPAQQVNYNGHATQPVTAPTKEGYTFGGWYTDDAYGTAFDFANTAIKGNTTVYAKWIINGYTVSFNTDGGTEVPAQQVNYNGHATQPATAPTKEGYTFGGWYTDDAYGTAFDFANTAIKGSTTVYAKWIINGYTVSFNTDGGTEVPAQQVNYNGHATQPATAPTKEGYTFGGWYTDAAYGTAFDFANMAIKGNTTVYAKWSINQYTVSFNTAGGSEVTAQQINYNGHVTEPATAPTKEGYTFGGWYTDDAYGTAFDFANTAITGTTTVYAKWDINGYTVSFNTGGGSEVTAQQVNYNGHASEPVTAPTKEGYAFSGWYTDDAYGTAFDFTNTAIKNNTTVYAKWTINGYTVSFNTDGGTKVTAQQVNYNGHASEPVTAPTKEGYTFGGWYTDDAYGTAFDFANTAIKGNTTVYAKWTINNYAVSFNTGGGTEVPAQQVNYNGHASEPVTAPTKEGYAFSGWYTDDAYGTAFDFANTAIKGNTTVYAKWTINSYTVSFNTAGGTEVPAQQVNYNGHASEPATAPTKAGYMFAGWYTDSNSNEPFHFTEQAITSNLTLSAKWIMNVPGVPVIQSAAAGDAQVTVTWTQVPGASGYKIYQSTAAGSYANPLTTVSGAVYSYTSSGLKNGTPYYYVVKAINEGGDSAPSNEITATPQVLSPGAPEIVAAQPGNKQVRLNWKPVAGAVGYTVYSGTASGKYGKEAATVSGSVYSYEVTGLTNGTTYYFVVKATNPGGESPVSNEVSATPKSVPSAPTSVTAVAGKGQAVITFTPSDDDGGSPITGYEVAASPGNITVSGTASPITVTGLTNGIAYTFTVKAVNGVGAGTASEPSNAVTPFIPSKGGGGGTSAPSTGSNTSGASTGVDVLVNGKAENAGTATTATVNNQSVTTIAVDPKKLEEKLAAEGQHAVITIPMTAKSDVVVGELNGQMVKNMESSQAVVELKTDSATYTLPAQQINIDAISEQIGKSVPLEAIRIQIEIAKPEASMAQVVENAAAKGEFTIVAPAVQFTVKGTYGDKTIEVSKFNAYVERTIVIPDGVDPKKITTAVVVDPDGTVRHVPTRIVVEDGRYVAKINSLTNSTYSVVWHPLEFKDVAQHWAKDSVNDMGSRMVINGVSDDRFNPDQEITRAEFAAIMVRALGLKPEAGAAPFTDVHNSDWYAGAIQTAYAYQLIGGFEDGTFRPTDSITREQAMTIMSKAMTITELKQKLGSGAAALNTFEDADTVSGWAAKAISDCLQAGLVTGRGDHRLEPQASISRAEVAAIVQRLLQKSGLI</sequence>
<comment type="similarity">
    <text evidence="2">Belongs to the intimin/invasin family.</text>
</comment>
<protein>
    <submittedName>
        <fullName evidence="7">Internalin-A</fullName>
    </submittedName>
</protein>
<dbReference type="SMART" id="SM00060">
    <property type="entry name" value="FN3"/>
    <property type="match status" value="4"/>
</dbReference>
<dbReference type="InterPro" id="IPR042229">
    <property type="entry name" value="Listeria/Bacterioides_rpt_sf"/>
</dbReference>
<dbReference type="CDD" id="cd00063">
    <property type="entry name" value="FN3"/>
    <property type="match status" value="3"/>
</dbReference>
<evidence type="ECO:0000259" key="6">
    <source>
        <dbReference type="PROSITE" id="PS51272"/>
    </source>
</evidence>
<dbReference type="Pfam" id="PF00041">
    <property type="entry name" value="fn3"/>
    <property type="match status" value="3"/>
</dbReference>
<name>A0ABY4RTG2_9BACL</name>
<dbReference type="Pfam" id="PF18998">
    <property type="entry name" value="Flg_new_2"/>
    <property type="match status" value="1"/>
</dbReference>
<dbReference type="EMBL" id="CP027059">
    <property type="protein sequence ID" value="UQZ85515.1"/>
    <property type="molecule type" value="Genomic_DNA"/>
</dbReference>
<dbReference type="InterPro" id="IPR013783">
    <property type="entry name" value="Ig-like_fold"/>
</dbReference>
<feature type="domain" description="SLH" evidence="6">
    <location>
        <begin position="1948"/>
        <end position="2007"/>
    </location>
</feature>
<gene>
    <name evidence="7" type="primary">inlA_2</name>
    <name evidence="7" type="ORF">SK3146_04804</name>
</gene>
<dbReference type="SUPFAM" id="SSF49265">
    <property type="entry name" value="Fibronectin type III"/>
    <property type="match status" value="2"/>
</dbReference>
<dbReference type="Gene3D" id="2.60.40.10">
    <property type="entry name" value="Immunoglobulins"/>
    <property type="match status" value="5"/>
</dbReference>
<dbReference type="PROSITE" id="PS51272">
    <property type="entry name" value="SLH"/>
    <property type="match status" value="3"/>
</dbReference>
<evidence type="ECO:0000259" key="5">
    <source>
        <dbReference type="PROSITE" id="PS50853"/>
    </source>
</evidence>
<dbReference type="InterPro" id="IPR008964">
    <property type="entry name" value="Invasin/intimin_cell_adhesion"/>
</dbReference>
<feature type="domain" description="Fibronectin type-III" evidence="5">
    <location>
        <begin position="1299"/>
        <end position="1390"/>
    </location>
</feature>
<keyword evidence="8" id="KW-1185">Reference proteome</keyword>
<evidence type="ECO:0000256" key="4">
    <source>
        <dbReference type="SAM" id="MobiDB-lite"/>
    </source>
</evidence>
<dbReference type="InterPro" id="IPR003961">
    <property type="entry name" value="FN3_dom"/>
</dbReference>
<feature type="domain" description="Fibronectin type-III" evidence="5">
    <location>
        <begin position="1391"/>
        <end position="1481"/>
    </location>
</feature>
<reference evidence="7" key="1">
    <citation type="submission" date="2018-02" db="EMBL/GenBank/DDBJ databases">
        <authorList>
            <person name="Kim S.-K."/>
            <person name="Jung H.-I."/>
            <person name="Lee S.-W."/>
        </authorList>
    </citation>
    <scope>NUCLEOTIDE SEQUENCE</scope>
    <source>
        <strain evidence="7">SK3146</strain>
    </source>
</reference>
<dbReference type="InterPro" id="IPR001119">
    <property type="entry name" value="SLH_dom"/>
</dbReference>
<dbReference type="Pfam" id="PF09479">
    <property type="entry name" value="Flg_new"/>
    <property type="match status" value="10"/>
</dbReference>
<dbReference type="PANTHER" id="PTHR13817:SF73">
    <property type="entry name" value="FIBRONECTIN TYPE-III DOMAIN-CONTAINING PROTEIN"/>
    <property type="match status" value="1"/>
</dbReference>
<dbReference type="InterPro" id="IPR050964">
    <property type="entry name" value="Striated_Muscle_Regulatory"/>
</dbReference>
<evidence type="ECO:0000256" key="2">
    <source>
        <dbReference type="ARBA" id="ARBA00010116"/>
    </source>
</evidence>
<reference evidence="7" key="2">
    <citation type="journal article" date="2021" name="J Anim Sci Technol">
        <title>Complete genome sequence of Paenibacillus konkukensis sp. nov. SK3146 as a potential probiotic strain.</title>
        <authorList>
            <person name="Jung H.I."/>
            <person name="Park S."/>
            <person name="Niu K.M."/>
            <person name="Lee S.W."/>
            <person name="Kothari D."/>
            <person name="Yi K.J."/>
            <person name="Kim S.K."/>
        </authorList>
    </citation>
    <scope>NUCLEOTIDE SEQUENCE</scope>
    <source>
        <strain evidence="7">SK3146</strain>
    </source>
</reference>
<feature type="compositionally biased region" description="Low complexity" evidence="4">
    <location>
        <begin position="1581"/>
        <end position="1594"/>
    </location>
</feature>
<dbReference type="NCBIfam" id="TIGR02543">
    <property type="entry name" value="List_Bact_rpt"/>
    <property type="match status" value="11"/>
</dbReference>
<dbReference type="Pfam" id="PF02369">
    <property type="entry name" value="Big_1"/>
    <property type="match status" value="1"/>
</dbReference>
<dbReference type="Proteomes" id="UP001057134">
    <property type="component" value="Chromosome"/>
</dbReference>
<evidence type="ECO:0000313" key="7">
    <source>
        <dbReference type="EMBL" id="UQZ85515.1"/>
    </source>
</evidence>
<feature type="domain" description="SLH" evidence="6">
    <location>
        <begin position="1883"/>
        <end position="1942"/>
    </location>
</feature>
<organism evidence="7 8">
    <name type="scientific">Paenibacillus konkukensis</name>
    <dbReference type="NCBI Taxonomy" id="2020716"/>
    <lineage>
        <taxon>Bacteria</taxon>
        <taxon>Bacillati</taxon>
        <taxon>Bacillota</taxon>
        <taxon>Bacilli</taxon>
        <taxon>Bacillales</taxon>
        <taxon>Paenibacillaceae</taxon>
        <taxon>Paenibacillus</taxon>
    </lineage>
</organism>
<comment type="subcellular location">
    <subcellularLocation>
        <location evidence="1">Cell envelope</location>
    </subcellularLocation>
</comment>